<accession>A0A8R1EPP1</accession>
<name>A0A8R1EPP1_CAEJA</name>
<dbReference type="Pfam" id="PF00078">
    <property type="entry name" value="RVT_1"/>
    <property type="match status" value="1"/>
</dbReference>
<dbReference type="InterPro" id="IPR000477">
    <property type="entry name" value="RT_dom"/>
</dbReference>
<dbReference type="EnsemblMetazoa" id="CJA40223.1">
    <property type="protein sequence ID" value="CJA40223.1"/>
    <property type="gene ID" value="WBGene00216071"/>
</dbReference>
<evidence type="ECO:0000256" key="1">
    <source>
        <dbReference type="SAM" id="Coils"/>
    </source>
</evidence>
<evidence type="ECO:0000313" key="4">
    <source>
        <dbReference type="EnsemblMetazoa" id="CJA40223.1"/>
    </source>
</evidence>
<dbReference type="InterPro" id="IPR043502">
    <property type="entry name" value="DNA/RNA_pol_sf"/>
</dbReference>
<keyword evidence="5" id="KW-1185">Reference proteome</keyword>
<dbReference type="PROSITE" id="PS50878">
    <property type="entry name" value="RT_POL"/>
    <property type="match status" value="1"/>
</dbReference>
<feature type="compositionally biased region" description="Polar residues" evidence="2">
    <location>
        <begin position="13"/>
        <end position="25"/>
    </location>
</feature>
<dbReference type="SUPFAM" id="SSF56672">
    <property type="entry name" value="DNA/RNA polymerases"/>
    <property type="match status" value="1"/>
</dbReference>
<organism evidence="4 5">
    <name type="scientific">Caenorhabditis japonica</name>
    <dbReference type="NCBI Taxonomy" id="281687"/>
    <lineage>
        <taxon>Eukaryota</taxon>
        <taxon>Metazoa</taxon>
        <taxon>Ecdysozoa</taxon>
        <taxon>Nematoda</taxon>
        <taxon>Chromadorea</taxon>
        <taxon>Rhabditida</taxon>
        <taxon>Rhabditina</taxon>
        <taxon>Rhabditomorpha</taxon>
        <taxon>Rhabditoidea</taxon>
        <taxon>Rhabditidae</taxon>
        <taxon>Peloderinae</taxon>
        <taxon>Caenorhabditis</taxon>
    </lineage>
</organism>
<evidence type="ECO:0000256" key="2">
    <source>
        <dbReference type="SAM" id="MobiDB-lite"/>
    </source>
</evidence>
<dbReference type="Proteomes" id="UP000005237">
    <property type="component" value="Unassembled WGS sequence"/>
</dbReference>
<feature type="region of interest" description="Disordered" evidence="2">
    <location>
        <begin position="1"/>
        <end position="25"/>
    </location>
</feature>
<feature type="domain" description="Reverse transcriptase" evidence="3">
    <location>
        <begin position="1"/>
        <end position="267"/>
    </location>
</feature>
<reference evidence="4" key="2">
    <citation type="submission" date="2022-06" db="UniProtKB">
        <authorList>
            <consortium name="EnsemblMetazoa"/>
        </authorList>
    </citation>
    <scope>IDENTIFICATION</scope>
    <source>
        <strain evidence="4">DF5081</strain>
    </source>
</reference>
<dbReference type="AlphaFoldDB" id="A0A8R1EPP1"/>
<sequence>MPPKRSIIPATSPPTRSSDVDSDSTLIVQPQKKRGKRDFELSDVISKFAFLEITVKKMQCTIEELQLLVETQQCEMDAQRKEIDLLKMSGASFPPLSSSSSGSMSASRRQCSLYSNIVSKDPMVNKVSDRLALASDLMEIEKKSVDICDWFKSFLANRISKVKIGNIVSENHFANISGVLQGTVTGPFLFLVYIDDLLSAFPDDVKVTAFADDLKLFSTNRDSLQKSLGILSEWCVKWKLALAENKTLVLHLGKSNPKHSYFTGTTKVQSTTCARDLGILVDDALTFENHIDKIVNNALHKSRKYSLDATCLFVLKHCPTHHPPTNVDLE</sequence>
<protein>
    <submittedName>
        <fullName evidence="4">Reverse transcriptase domain-containing protein</fullName>
    </submittedName>
</protein>
<dbReference type="PANTHER" id="PTHR33332">
    <property type="entry name" value="REVERSE TRANSCRIPTASE DOMAIN-CONTAINING PROTEIN"/>
    <property type="match status" value="1"/>
</dbReference>
<keyword evidence="1" id="KW-0175">Coiled coil</keyword>
<dbReference type="PRINTS" id="PR01345">
    <property type="entry name" value="CERVTRCPTASE"/>
</dbReference>
<evidence type="ECO:0000259" key="3">
    <source>
        <dbReference type="PROSITE" id="PS50878"/>
    </source>
</evidence>
<reference evidence="5" key="1">
    <citation type="submission" date="2010-08" db="EMBL/GenBank/DDBJ databases">
        <authorList>
            <consortium name="Caenorhabditis japonica Sequencing Consortium"/>
            <person name="Wilson R.K."/>
        </authorList>
    </citation>
    <scope>NUCLEOTIDE SEQUENCE [LARGE SCALE GENOMIC DNA]</scope>
    <source>
        <strain evidence="5">DF5081</strain>
    </source>
</reference>
<proteinExistence type="predicted"/>
<feature type="coiled-coil region" evidence="1">
    <location>
        <begin position="55"/>
        <end position="82"/>
    </location>
</feature>
<evidence type="ECO:0000313" key="5">
    <source>
        <dbReference type="Proteomes" id="UP000005237"/>
    </source>
</evidence>